<dbReference type="SUPFAM" id="SSF53098">
    <property type="entry name" value="Ribonuclease H-like"/>
    <property type="match status" value="1"/>
</dbReference>
<sequence>MRCAAVVRDSRGAWLSATLVCYNYGSAFLTEILAVKLGIRHALDIGHIYVFCLSDCSQALQALHADTNITSYWTREKICRVHDIIATLQDVNLQHIDRVKNNTADKLVREAGRLEYMGSGSFRCQDSGRCLVSAILVAVTSAIKIAETTATKIAEAFASHTDLIDWARCVGKENGYVVIVIRSDYGSAKRKPLITLGCERGGKYKQRLKC</sequence>
<dbReference type="InterPro" id="IPR012337">
    <property type="entry name" value="RNaseH-like_sf"/>
</dbReference>
<dbReference type="PANTHER" id="PTHR47723">
    <property type="entry name" value="OS05G0353850 PROTEIN"/>
    <property type="match status" value="1"/>
</dbReference>
<feature type="domain" description="RNase H type-1" evidence="1">
    <location>
        <begin position="4"/>
        <end position="111"/>
    </location>
</feature>
<dbReference type="AlphaFoldDB" id="O04180"/>
<dbReference type="Gene3D" id="3.30.420.10">
    <property type="entry name" value="Ribonuclease H-like superfamily/Ribonuclease H"/>
    <property type="match status" value="1"/>
</dbReference>
<proteinExistence type="predicted"/>
<dbReference type="InterPro" id="IPR053151">
    <property type="entry name" value="RNase_H-like"/>
</dbReference>
<reference evidence="2" key="1">
    <citation type="submission" date="1997-04" db="EMBL/GenBank/DDBJ databases">
        <title>Organization and expression of genes in the genomic region surrounding the glutamine synthetase Gln1 gene from Lotus japonicus.</title>
        <authorList>
            <person name="Thykjaer T."/>
            <person name="Danielsen D."/>
            <person name="Seh Q."/>
            <person name="Stougaard J."/>
        </authorList>
    </citation>
    <scope>NUCLEOTIDE SEQUENCE</scope>
</reference>
<organism evidence="2">
    <name type="scientific">Lotus japonicus</name>
    <name type="common">Lotus corniculatus var. japonicus</name>
    <dbReference type="NCBI Taxonomy" id="34305"/>
    <lineage>
        <taxon>Eukaryota</taxon>
        <taxon>Viridiplantae</taxon>
        <taxon>Streptophyta</taxon>
        <taxon>Embryophyta</taxon>
        <taxon>Tracheophyta</taxon>
        <taxon>Spermatophyta</taxon>
        <taxon>Magnoliopsida</taxon>
        <taxon>eudicotyledons</taxon>
        <taxon>Gunneridae</taxon>
        <taxon>Pentapetalae</taxon>
        <taxon>rosids</taxon>
        <taxon>fabids</taxon>
        <taxon>Fabales</taxon>
        <taxon>Fabaceae</taxon>
        <taxon>Papilionoideae</taxon>
        <taxon>50 kb inversion clade</taxon>
        <taxon>NPAAA clade</taxon>
        <taxon>Hologalegina</taxon>
        <taxon>robinioid clade</taxon>
        <taxon>Loteae</taxon>
        <taxon>Lotus</taxon>
    </lineage>
</organism>
<dbReference type="InterPro" id="IPR002156">
    <property type="entry name" value="RNaseH_domain"/>
</dbReference>
<evidence type="ECO:0000313" key="2">
    <source>
        <dbReference type="EMBL" id="CAA73364.1"/>
    </source>
</evidence>
<dbReference type="GO" id="GO:0004523">
    <property type="term" value="F:RNA-DNA hybrid ribonuclease activity"/>
    <property type="evidence" value="ECO:0007669"/>
    <property type="project" value="InterPro"/>
</dbReference>
<evidence type="ECO:0000259" key="1">
    <source>
        <dbReference type="Pfam" id="PF13456"/>
    </source>
</evidence>
<gene>
    <name evidence="2" type="primary">pge1</name>
</gene>
<dbReference type="InterPro" id="IPR036397">
    <property type="entry name" value="RNaseH_sf"/>
</dbReference>
<dbReference type="PANTHER" id="PTHR47723:SF19">
    <property type="entry name" value="POLYNUCLEOTIDYL TRANSFERASE, RIBONUCLEASE H-LIKE SUPERFAMILY PROTEIN"/>
    <property type="match status" value="1"/>
</dbReference>
<dbReference type="Pfam" id="PF13456">
    <property type="entry name" value="RVT_3"/>
    <property type="match status" value="1"/>
</dbReference>
<protein>
    <submittedName>
        <fullName evidence="2">Pge1 protein</fullName>
    </submittedName>
</protein>
<dbReference type="GO" id="GO:0003676">
    <property type="term" value="F:nucleic acid binding"/>
    <property type="evidence" value="ECO:0007669"/>
    <property type="project" value="InterPro"/>
</dbReference>
<dbReference type="InterPro" id="IPR044730">
    <property type="entry name" value="RNase_H-like_dom_plant"/>
</dbReference>
<accession>O04180</accession>
<dbReference type="EMBL" id="Y12859">
    <property type="protein sequence ID" value="CAA73364.1"/>
    <property type="molecule type" value="Genomic_DNA"/>
</dbReference>
<name>O04180_LOTJA</name>
<dbReference type="CDD" id="cd06222">
    <property type="entry name" value="RNase_H_like"/>
    <property type="match status" value="1"/>
</dbReference>